<dbReference type="SUPFAM" id="SSF90112">
    <property type="entry name" value="Neurotransmitter-gated ion-channel transmembrane pore"/>
    <property type="match status" value="1"/>
</dbReference>
<dbReference type="InterPro" id="IPR006028">
    <property type="entry name" value="GABAA/Glycine_rcpt"/>
</dbReference>
<dbReference type="PANTHER" id="PTHR43157:SF31">
    <property type="entry name" value="PHOSPHATIDYLINOSITOL-GLYCAN BIOSYNTHESIS CLASS F PROTEIN"/>
    <property type="match status" value="1"/>
</dbReference>
<dbReference type="Gene3D" id="3.40.50.720">
    <property type="entry name" value="NAD(P)-binding Rossmann-like Domain"/>
    <property type="match status" value="1"/>
</dbReference>
<dbReference type="GO" id="GO:0005254">
    <property type="term" value="F:chloride channel activity"/>
    <property type="evidence" value="ECO:0007669"/>
    <property type="project" value="UniProtKB-ARBA"/>
</dbReference>
<dbReference type="PANTHER" id="PTHR43157">
    <property type="entry name" value="PHOSPHATIDYLINOSITOL-GLYCAN BIOSYNTHESIS CLASS F PROTEIN-RELATED"/>
    <property type="match status" value="1"/>
</dbReference>
<dbReference type="InterPro" id="IPR036291">
    <property type="entry name" value="NAD(P)-bd_dom_sf"/>
</dbReference>
<feature type="transmembrane region" description="Helical" evidence="2">
    <location>
        <begin position="446"/>
        <end position="465"/>
    </location>
</feature>
<protein>
    <submittedName>
        <fullName evidence="4">Retinol dehydrogenase 13</fullName>
    </submittedName>
</protein>
<dbReference type="OrthoDB" id="191139at2759"/>
<evidence type="ECO:0000256" key="1">
    <source>
        <dbReference type="ARBA" id="ARBA00023002"/>
    </source>
</evidence>
<dbReference type="Gene3D" id="1.20.58.390">
    <property type="entry name" value="Neurotransmitter-gated ion-channel transmembrane domain"/>
    <property type="match status" value="1"/>
</dbReference>
<evidence type="ECO:0000256" key="2">
    <source>
        <dbReference type="SAM" id="Phobius"/>
    </source>
</evidence>
<dbReference type="Proteomes" id="UP000440578">
    <property type="component" value="Unassembled WGS sequence"/>
</dbReference>
<comment type="caution">
    <text evidence="4">The sequence shown here is derived from an EMBL/GenBank/DDBJ whole genome shotgun (WGS) entry which is preliminary data.</text>
</comment>
<sequence length="532" mass="59197">MNSLMKKGLLAASVVGTVVGGTVLLRDAGTAPKFSTDARLEGRTVVVTGANTGIGRETALDCARRGARVLLACRDMTKCEEARKFIVLETSNKYVYCRHCDLASQESIRKFAEAFNKTEPRLDVLVNNAGVMRCPRLVTLEGIELQLGVNHMGHFLLTNLLLDKLKSSAPSRVVNLVSVAHRRGAIDFKDLNSDKEYSPVEAYNNSQLANMIFTVELARRLKGTGVTCNAVHPGLTATELSRHMSFYNSWLAAVVVKPLQWFVLRTPAQGATAVVYAAAEPSLSERTGEYISECEGTTIAEEALNERLGARLWATSARWTDMYTDDVMLVSWHHSGVELYFDTRPRSFNVDDVRIAEPEVDYTLTGALSEVSFEVLLTRKVRNSVLSVFVPSFMLIFVSWLSLWVPPELVPGRMVLVITTLLTLTGLFNANVQSMPEVSYVKALDIWNLTCIVFVLFTIVEYIVVLRLSYTDSSSPQVVPEKNGKAAWTREGRWTGKDKAALLEKGSRAFLPVAFFIFNIVYWSYYLNDSQE</sequence>
<accession>A0A6A4WSB1</accession>
<keyword evidence="2" id="KW-1133">Transmembrane helix</keyword>
<dbReference type="InterPro" id="IPR006029">
    <property type="entry name" value="Neurotrans-gated_channel_TM"/>
</dbReference>
<dbReference type="Pfam" id="PF00106">
    <property type="entry name" value="adh_short"/>
    <property type="match status" value="1"/>
</dbReference>
<dbReference type="EMBL" id="VIIS01000653">
    <property type="protein sequence ID" value="KAF0306570.1"/>
    <property type="molecule type" value="Genomic_DNA"/>
</dbReference>
<keyword evidence="2" id="KW-0472">Membrane</keyword>
<keyword evidence="2" id="KW-0812">Transmembrane</keyword>
<dbReference type="InterPro" id="IPR038050">
    <property type="entry name" value="Neuro_actylchol_rec"/>
</dbReference>
<gene>
    <name evidence="4" type="primary">RDH13_1</name>
    <name evidence="4" type="ORF">FJT64_021953</name>
</gene>
<dbReference type="GO" id="GO:0005230">
    <property type="term" value="F:extracellular ligand-gated monoatomic ion channel activity"/>
    <property type="evidence" value="ECO:0007669"/>
    <property type="project" value="UniProtKB-ARBA"/>
</dbReference>
<dbReference type="InterPro" id="IPR002347">
    <property type="entry name" value="SDR_fam"/>
</dbReference>
<feature type="transmembrane region" description="Helical" evidence="2">
    <location>
        <begin position="385"/>
        <end position="403"/>
    </location>
</feature>
<feature type="transmembrane region" description="Helical" evidence="2">
    <location>
        <begin position="509"/>
        <end position="526"/>
    </location>
</feature>
<keyword evidence="5" id="KW-1185">Reference proteome</keyword>
<dbReference type="AlphaFoldDB" id="A0A6A4WSB1"/>
<dbReference type="CDD" id="cd19049">
    <property type="entry name" value="LGIC_TM_anion"/>
    <property type="match status" value="1"/>
</dbReference>
<dbReference type="GO" id="GO:0004888">
    <property type="term" value="F:transmembrane signaling receptor activity"/>
    <property type="evidence" value="ECO:0007669"/>
    <property type="project" value="InterPro"/>
</dbReference>
<evidence type="ECO:0000313" key="4">
    <source>
        <dbReference type="EMBL" id="KAF0306570.1"/>
    </source>
</evidence>
<proteinExistence type="predicted"/>
<dbReference type="Pfam" id="PF02932">
    <property type="entry name" value="Neur_chan_memb"/>
    <property type="match status" value="1"/>
</dbReference>
<dbReference type="SUPFAM" id="SSF51735">
    <property type="entry name" value="NAD(P)-binding Rossmann-fold domains"/>
    <property type="match status" value="1"/>
</dbReference>
<dbReference type="InterPro" id="IPR036719">
    <property type="entry name" value="Neuro-gated_channel_TM_sf"/>
</dbReference>
<organism evidence="4 5">
    <name type="scientific">Amphibalanus amphitrite</name>
    <name type="common">Striped barnacle</name>
    <name type="synonym">Balanus amphitrite</name>
    <dbReference type="NCBI Taxonomy" id="1232801"/>
    <lineage>
        <taxon>Eukaryota</taxon>
        <taxon>Metazoa</taxon>
        <taxon>Ecdysozoa</taxon>
        <taxon>Arthropoda</taxon>
        <taxon>Crustacea</taxon>
        <taxon>Multicrustacea</taxon>
        <taxon>Cirripedia</taxon>
        <taxon>Thoracica</taxon>
        <taxon>Thoracicalcarea</taxon>
        <taxon>Balanomorpha</taxon>
        <taxon>Balanoidea</taxon>
        <taxon>Balanidae</taxon>
        <taxon>Amphibalaninae</taxon>
        <taxon>Amphibalanus</taxon>
    </lineage>
</organism>
<dbReference type="PRINTS" id="PR00253">
    <property type="entry name" value="GABAARECEPTR"/>
</dbReference>
<feature type="domain" description="Neurotransmitter-gated ion-channel transmembrane" evidence="3">
    <location>
        <begin position="389"/>
        <end position="486"/>
    </location>
</feature>
<dbReference type="GO" id="GO:0016491">
    <property type="term" value="F:oxidoreductase activity"/>
    <property type="evidence" value="ECO:0007669"/>
    <property type="project" value="UniProtKB-KW"/>
</dbReference>
<dbReference type="GO" id="GO:0099095">
    <property type="term" value="F:ligand-gated monoatomic anion channel activity"/>
    <property type="evidence" value="ECO:0007669"/>
    <property type="project" value="UniProtKB-ARBA"/>
</dbReference>
<dbReference type="GO" id="GO:0016020">
    <property type="term" value="C:membrane"/>
    <property type="evidence" value="ECO:0007669"/>
    <property type="project" value="InterPro"/>
</dbReference>
<evidence type="ECO:0000259" key="3">
    <source>
        <dbReference type="Pfam" id="PF02932"/>
    </source>
</evidence>
<evidence type="ECO:0000313" key="5">
    <source>
        <dbReference type="Proteomes" id="UP000440578"/>
    </source>
</evidence>
<reference evidence="4 5" key="1">
    <citation type="submission" date="2019-07" db="EMBL/GenBank/DDBJ databases">
        <title>Draft genome assembly of a fouling barnacle, Amphibalanus amphitrite (Darwin, 1854): The first reference genome for Thecostraca.</title>
        <authorList>
            <person name="Kim W."/>
        </authorList>
    </citation>
    <scope>NUCLEOTIDE SEQUENCE [LARGE SCALE GENOMIC DNA]</scope>
    <source>
        <strain evidence="4">SNU_AA5</strain>
        <tissue evidence="4">Soma without cirri and trophi</tissue>
    </source>
</reference>
<feature type="transmembrane region" description="Helical" evidence="2">
    <location>
        <begin position="415"/>
        <end position="434"/>
    </location>
</feature>
<keyword evidence="1" id="KW-0560">Oxidoreductase</keyword>
<name>A0A6A4WSB1_AMPAM</name>